<organism evidence="2 3">
    <name type="scientific">Evansella alkalicola</name>
    <dbReference type="NCBI Taxonomy" id="745819"/>
    <lineage>
        <taxon>Bacteria</taxon>
        <taxon>Bacillati</taxon>
        <taxon>Bacillota</taxon>
        <taxon>Bacilli</taxon>
        <taxon>Bacillales</taxon>
        <taxon>Bacillaceae</taxon>
        <taxon>Evansella</taxon>
    </lineage>
</organism>
<evidence type="ECO:0000313" key="3">
    <source>
        <dbReference type="Proteomes" id="UP000790580"/>
    </source>
</evidence>
<keyword evidence="1" id="KW-1133">Transmembrane helix</keyword>
<keyword evidence="3" id="KW-1185">Reference proteome</keyword>
<name>A0ABS6JX68_9BACI</name>
<comment type="caution">
    <text evidence="2">The sequence shown here is derived from an EMBL/GenBank/DDBJ whole genome shotgun (WGS) entry which is preliminary data.</text>
</comment>
<proteinExistence type="predicted"/>
<dbReference type="EMBL" id="JAHQCR010000042">
    <property type="protein sequence ID" value="MBU9721710.1"/>
    <property type="molecule type" value="Genomic_DNA"/>
</dbReference>
<keyword evidence="1" id="KW-0812">Transmembrane</keyword>
<keyword evidence="1" id="KW-0472">Membrane</keyword>
<dbReference type="Proteomes" id="UP000790580">
    <property type="component" value="Unassembled WGS sequence"/>
</dbReference>
<evidence type="ECO:0000256" key="1">
    <source>
        <dbReference type="SAM" id="Phobius"/>
    </source>
</evidence>
<reference evidence="2 3" key="1">
    <citation type="submission" date="2021-06" db="EMBL/GenBank/DDBJ databases">
        <title>Bacillus sp. RD4P76, an endophyte from a halophyte.</title>
        <authorList>
            <person name="Sun J.-Q."/>
        </authorList>
    </citation>
    <scope>NUCLEOTIDE SEQUENCE [LARGE SCALE GENOMIC DNA]</scope>
    <source>
        <strain evidence="2 3">JCM 17098</strain>
    </source>
</reference>
<sequence length="53" mass="6089">MNEEERKQKWLDRAEKLDKVGRGMQQTGVKMMGCGCLLTLLITIPIILILLFL</sequence>
<dbReference type="RefSeq" id="WP_176371314.1">
    <property type="nucleotide sequence ID" value="NZ_JAHQCR010000042.1"/>
</dbReference>
<evidence type="ECO:0000313" key="2">
    <source>
        <dbReference type="EMBL" id="MBU9721710.1"/>
    </source>
</evidence>
<gene>
    <name evidence="2" type="ORF">KS407_09670</name>
</gene>
<protein>
    <submittedName>
        <fullName evidence="2">Uncharacterized protein</fullName>
    </submittedName>
</protein>
<feature type="transmembrane region" description="Helical" evidence="1">
    <location>
        <begin position="32"/>
        <end position="52"/>
    </location>
</feature>
<accession>A0ABS6JX68</accession>